<dbReference type="PANTHER" id="PTHR12854">
    <property type="entry name" value="ATAXIN 2-RELATED"/>
    <property type="match status" value="1"/>
</dbReference>
<dbReference type="GO" id="GO:0034063">
    <property type="term" value="P:stress granule assembly"/>
    <property type="evidence" value="ECO:0007669"/>
    <property type="project" value="TreeGrafter"/>
</dbReference>
<feature type="region of interest" description="Disordered" evidence="1">
    <location>
        <begin position="505"/>
        <end position="703"/>
    </location>
</feature>
<feature type="region of interest" description="Disordered" evidence="1">
    <location>
        <begin position="281"/>
        <end position="384"/>
    </location>
</feature>
<feature type="compositionally biased region" description="Low complexity" evidence="1">
    <location>
        <begin position="893"/>
        <end position="910"/>
    </location>
</feature>
<organism evidence="3 4">
    <name type="scientific">Venturia inaequalis</name>
    <name type="common">Apple scab fungus</name>
    <dbReference type="NCBI Taxonomy" id="5025"/>
    <lineage>
        <taxon>Eukaryota</taxon>
        <taxon>Fungi</taxon>
        <taxon>Dikarya</taxon>
        <taxon>Ascomycota</taxon>
        <taxon>Pezizomycotina</taxon>
        <taxon>Dothideomycetes</taxon>
        <taxon>Pleosporomycetidae</taxon>
        <taxon>Venturiales</taxon>
        <taxon>Venturiaceae</taxon>
        <taxon>Venturia</taxon>
    </lineage>
</organism>
<evidence type="ECO:0000313" key="3">
    <source>
        <dbReference type="EMBL" id="KAE9969306.1"/>
    </source>
</evidence>
<feature type="compositionally biased region" description="Polar residues" evidence="1">
    <location>
        <begin position="996"/>
        <end position="1013"/>
    </location>
</feature>
<feature type="compositionally biased region" description="Polar residues" evidence="1">
    <location>
        <begin position="22"/>
        <end position="34"/>
    </location>
</feature>
<dbReference type="Proteomes" id="UP000433883">
    <property type="component" value="Unassembled WGS sequence"/>
</dbReference>
<dbReference type="InterPro" id="IPR025852">
    <property type="entry name" value="SM_dom_ATX"/>
</dbReference>
<dbReference type="Pfam" id="PF14438">
    <property type="entry name" value="SM-ATX"/>
    <property type="match status" value="1"/>
</dbReference>
<feature type="compositionally biased region" description="Polar residues" evidence="1">
    <location>
        <begin position="539"/>
        <end position="548"/>
    </location>
</feature>
<feature type="compositionally biased region" description="Low complexity" evidence="1">
    <location>
        <begin position="363"/>
        <end position="382"/>
    </location>
</feature>
<reference evidence="3 4" key="1">
    <citation type="submission" date="2019-11" db="EMBL/GenBank/DDBJ databases">
        <title>Venturia inaequalis Genome Resource.</title>
        <authorList>
            <person name="Lichtner F.J."/>
        </authorList>
    </citation>
    <scope>NUCLEOTIDE SEQUENCE [LARGE SCALE GENOMIC DNA]</scope>
    <source>
        <strain evidence="3">Bline_iso_100314</strain>
    </source>
</reference>
<protein>
    <recommendedName>
        <fullName evidence="2">LsmAD domain-containing protein</fullName>
    </recommendedName>
</protein>
<dbReference type="GO" id="GO:0010494">
    <property type="term" value="C:cytoplasmic stress granule"/>
    <property type="evidence" value="ECO:0007669"/>
    <property type="project" value="TreeGrafter"/>
</dbReference>
<feature type="compositionally biased region" description="Pro residues" evidence="1">
    <location>
        <begin position="619"/>
        <end position="628"/>
    </location>
</feature>
<feature type="compositionally biased region" description="Polar residues" evidence="1">
    <location>
        <begin position="187"/>
        <end position="203"/>
    </location>
</feature>
<dbReference type="GO" id="GO:0003729">
    <property type="term" value="F:mRNA binding"/>
    <property type="evidence" value="ECO:0007669"/>
    <property type="project" value="TreeGrafter"/>
</dbReference>
<comment type="caution">
    <text evidence="3">The sequence shown here is derived from an EMBL/GenBank/DDBJ whole genome shotgun (WGS) entry which is preliminary data.</text>
</comment>
<feature type="compositionally biased region" description="Polar residues" evidence="1">
    <location>
        <begin position="141"/>
        <end position="151"/>
    </location>
</feature>
<name>A0A8H3UH56_VENIN</name>
<sequence>MVSSTSTNLNLTSSITSTNASGNKSTFKMNTSAKALNAQEQKKSTPTNAWASGVNPITQRSTVTAPNGTAASKTNISSKGLPASSKDAGASQKMPANNLAFLAANMKGLNATLVHKNGDRYSGIFSSLGDKGYTIKMARKMSSSGKQSNGVTGEEAGEGDERSLTLATSDVVDLKVDGVRLDKPQGRAQNGTSSNFRTDTDISSGRAVRERDLQKWEGASDPKVDMSLSGGLDGWDQFAAHKQMTGKDSTYDENNYTTKLDTSAPGFKEKMANAARIAREIETSTSNNAHQAEERGQINTRDDGIDEEAKYSGVQRNFQPLASGQPNRYTPPARRAPGGPPPPADATTPDDPAIISSSRPESAAPNKAQAPAAMKPAEAAAASTLLPKEPSVTTVPSTTEKATMSIPAIKSFAATQASSTRALPREGSATETVEKDVVIAFKHFSATEKLRIQDVHRLTARRDKAVKLNDLKKFAENFKLNTEVPSDLIPILTKDKDKQQAIMDRAKKNVGEIKATTPPRTTTTAPTDNKTAKPVVSRPESSVTSPQASHDRQNQQRSRPNQPNFNPNSARGAQAHMQQQQQMSGTSTRPGGPGNLGQRLQQNQNQRQHLANQHHQMPPQDPRMPPAGPASGVQSPSGSSTKWNPTASFTPNPTIQPFHPSVNPSNASSPIRNQAARPPQPAEKKPRQGNLFEGRTEGRKGPIPVSERVSLKRFNPIPRMEKEVKDAVAKEVKDGVAKEKIRPTWADNGGIPPAFKTPPRWEVSKEMVGKGMDDVFVPARKPSISPPHSTMPQPPFQGQIGSFHQAQHGGPMQHGQTPHHTPRHQPAQLTHGTPRYDESHGHPMAFSRSNSSFQPPTQHMQQYAPFGNQGGQPAAFYPAQGYQPGGQPMALRQSSQQGHQYYPQQPPSGHMMHVQPVGGQFPINPQMMYAAPGPVYQHPGTGMPHQGPNGYGSPRGAPMMQTPSQQGHVQPVMFMHQGPAYAPGAPMSQMRGGGNYTQIHQQPYSNSPGQFNPQPHRPTPSGSYAPPNMMPGAPPQGLVPNGAPIGAENVEDGK</sequence>
<evidence type="ECO:0000313" key="4">
    <source>
        <dbReference type="Proteomes" id="UP000433883"/>
    </source>
</evidence>
<dbReference type="InterPro" id="IPR009604">
    <property type="entry name" value="LsmAD_domain"/>
</dbReference>
<gene>
    <name evidence="3" type="ORF">BLS_005425</name>
</gene>
<feature type="compositionally biased region" description="Basic and acidic residues" evidence="1">
    <location>
        <begin position="207"/>
        <end position="224"/>
    </location>
</feature>
<feature type="compositionally biased region" description="Polar residues" evidence="1">
    <location>
        <begin position="44"/>
        <end position="78"/>
    </location>
</feature>
<feature type="compositionally biased region" description="Basic and acidic residues" evidence="1">
    <location>
        <begin position="291"/>
        <end position="310"/>
    </location>
</feature>
<dbReference type="AlphaFoldDB" id="A0A8H3UH56"/>
<feature type="compositionally biased region" description="Polar residues" evidence="1">
    <location>
        <begin position="662"/>
        <end position="672"/>
    </location>
</feature>
<feature type="compositionally biased region" description="Polar residues" evidence="1">
    <location>
        <begin position="632"/>
        <end position="655"/>
    </location>
</feature>
<proteinExistence type="predicted"/>
<dbReference type="PANTHER" id="PTHR12854:SF7">
    <property type="entry name" value="ATAXIN-2 HOMOLOG"/>
    <property type="match status" value="1"/>
</dbReference>
<dbReference type="Pfam" id="PF06741">
    <property type="entry name" value="LsmAD"/>
    <property type="match status" value="1"/>
</dbReference>
<dbReference type="EMBL" id="WNWQ01000374">
    <property type="protein sequence ID" value="KAE9969306.1"/>
    <property type="molecule type" value="Genomic_DNA"/>
</dbReference>
<feature type="region of interest" description="Disordered" evidence="1">
    <location>
        <begin position="1"/>
        <end position="91"/>
    </location>
</feature>
<accession>A0A8H3UH56</accession>
<evidence type="ECO:0000259" key="2">
    <source>
        <dbReference type="SMART" id="SM01272"/>
    </source>
</evidence>
<feature type="compositionally biased region" description="Polar residues" evidence="1">
    <location>
        <begin position="314"/>
        <end position="328"/>
    </location>
</feature>
<feature type="region of interest" description="Disordered" evidence="1">
    <location>
        <begin position="992"/>
        <end position="1054"/>
    </location>
</feature>
<feature type="region of interest" description="Disordered" evidence="1">
    <location>
        <begin position="182"/>
        <end position="225"/>
    </location>
</feature>
<dbReference type="SMART" id="SM01272">
    <property type="entry name" value="LsmAD"/>
    <property type="match status" value="1"/>
</dbReference>
<feature type="compositionally biased region" description="Low complexity" evidence="1">
    <location>
        <begin position="1"/>
        <end position="21"/>
    </location>
</feature>
<feature type="compositionally biased region" description="Low complexity" evidence="1">
    <location>
        <begin position="555"/>
        <end position="616"/>
    </location>
</feature>
<feature type="region of interest" description="Disordered" evidence="1">
    <location>
        <begin position="140"/>
        <end position="162"/>
    </location>
</feature>
<feature type="compositionally biased region" description="Polar residues" evidence="1">
    <location>
        <begin position="847"/>
        <end position="861"/>
    </location>
</feature>
<evidence type="ECO:0000256" key="1">
    <source>
        <dbReference type="SAM" id="MobiDB-lite"/>
    </source>
</evidence>
<feature type="domain" description="LsmAD" evidence="2">
    <location>
        <begin position="245"/>
        <end position="317"/>
    </location>
</feature>
<dbReference type="InterPro" id="IPR045117">
    <property type="entry name" value="ATXN2-like"/>
</dbReference>
<feature type="compositionally biased region" description="Low complexity" evidence="1">
    <location>
        <begin position="514"/>
        <end position="534"/>
    </location>
</feature>
<feature type="region of interest" description="Disordered" evidence="1">
    <location>
        <begin position="782"/>
        <end position="918"/>
    </location>
</feature>